<dbReference type="InterPro" id="IPR022385">
    <property type="entry name" value="Rhs_assc_core"/>
</dbReference>
<organism evidence="1 2">
    <name type="scientific">Butyricimonas virosa</name>
    <dbReference type="NCBI Taxonomy" id="544645"/>
    <lineage>
        <taxon>Bacteria</taxon>
        <taxon>Pseudomonadati</taxon>
        <taxon>Bacteroidota</taxon>
        <taxon>Bacteroidia</taxon>
        <taxon>Bacteroidales</taxon>
        <taxon>Odoribacteraceae</taxon>
        <taxon>Butyricimonas</taxon>
    </lineage>
</organism>
<evidence type="ECO:0000313" key="2">
    <source>
        <dbReference type="Proteomes" id="UP000286063"/>
    </source>
</evidence>
<comment type="caution">
    <text evidence="1">The sequence shown here is derived from an EMBL/GenBank/DDBJ whole genome shotgun (WGS) entry which is preliminary data.</text>
</comment>
<name>A0A413IHN4_9BACT</name>
<dbReference type="NCBIfam" id="TIGR03696">
    <property type="entry name" value="Rhs_assc_core"/>
    <property type="match status" value="1"/>
</dbReference>
<proteinExistence type="predicted"/>
<dbReference type="AlphaFoldDB" id="A0A413IHN4"/>
<gene>
    <name evidence="1" type="ORF">DXA50_19895</name>
</gene>
<dbReference type="Gene3D" id="2.180.10.10">
    <property type="entry name" value="RHS repeat-associated core"/>
    <property type="match status" value="1"/>
</dbReference>
<dbReference type="EMBL" id="QSCR01000062">
    <property type="protein sequence ID" value="RGY10941.1"/>
    <property type="molecule type" value="Genomic_DNA"/>
</dbReference>
<sequence>MGSNSGEKEEDYLQLAANRFKYNGKEEQVTGNLEWLDYGARMYDSGLGRWFSGDPLQERYYPLSSYSFSSIKNPI</sequence>
<accession>A0A413IHN4</accession>
<dbReference type="OrthoDB" id="1191296at2"/>
<dbReference type="Proteomes" id="UP000286063">
    <property type="component" value="Unassembled WGS sequence"/>
</dbReference>
<evidence type="ECO:0000313" key="1">
    <source>
        <dbReference type="EMBL" id="RGY10941.1"/>
    </source>
</evidence>
<reference evidence="1 2" key="1">
    <citation type="submission" date="2018-08" db="EMBL/GenBank/DDBJ databases">
        <title>A genome reference for cultivated species of the human gut microbiota.</title>
        <authorList>
            <person name="Zou Y."/>
            <person name="Xue W."/>
            <person name="Luo G."/>
        </authorList>
    </citation>
    <scope>NUCLEOTIDE SEQUENCE [LARGE SCALE GENOMIC DNA]</scope>
    <source>
        <strain evidence="1 2">OF02-7</strain>
    </source>
</reference>
<protein>
    <recommendedName>
        <fullName evidence="3">RHS repeat-associated core domain-containing protein</fullName>
    </recommendedName>
</protein>
<evidence type="ECO:0008006" key="3">
    <source>
        <dbReference type="Google" id="ProtNLM"/>
    </source>
</evidence>